<proteinExistence type="predicted"/>
<protein>
    <submittedName>
        <fullName evidence="1">Uncharacterized protein</fullName>
    </submittedName>
</protein>
<dbReference type="Proteomes" id="UP000242913">
    <property type="component" value="Unassembled WGS sequence"/>
</dbReference>
<name>A0A238BTB4_9BILA</name>
<organism evidence="1 2">
    <name type="scientific">Onchocerca flexuosa</name>
    <dbReference type="NCBI Taxonomy" id="387005"/>
    <lineage>
        <taxon>Eukaryota</taxon>
        <taxon>Metazoa</taxon>
        <taxon>Ecdysozoa</taxon>
        <taxon>Nematoda</taxon>
        <taxon>Chromadorea</taxon>
        <taxon>Rhabditida</taxon>
        <taxon>Spirurina</taxon>
        <taxon>Spiruromorpha</taxon>
        <taxon>Filarioidea</taxon>
        <taxon>Onchocercidae</taxon>
        <taxon>Onchocerca</taxon>
    </lineage>
</organism>
<evidence type="ECO:0000313" key="1">
    <source>
        <dbReference type="EMBL" id="OZC08579.1"/>
    </source>
</evidence>
<sequence length="92" mass="10949">MEDISRCILSVHIFCFESEYQLTVLLQFNDQIVEVNIVDQIKNTLTTRREEEEICLRLEETIVHANETYEKILESFQSLVDYIKKEYEDALS</sequence>
<accession>A0A238BTB4</accession>
<dbReference type="EMBL" id="KZ270006">
    <property type="protein sequence ID" value="OZC08579.1"/>
    <property type="molecule type" value="Genomic_DNA"/>
</dbReference>
<evidence type="ECO:0000313" key="2">
    <source>
        <dbReference type="Proteomes" id="UP000242913"/>
    </source>
</evidence>
<dbReference type="OrthoDB" id="295355at2759"/>
<gene>
    <name evidence="1" type="ORF">X798_04382</name>
</gene>
<dbReference type="AlphaFoldDB" id="A0A238BTB4"/>
<keyword evidence="2" id="KW-1185">Reference proteome</keyword>
<reference evidence="1 2" key="1">
    <citation type="submission" date="2015-12" db="EMBL/GenBank/DDBJ databases">
        <title>Draft genome of the nematode, Onchocerca flexuosa.</title>
        <authorList>
            <person name="Mitreva M."/>
        </authorList>
    </citation>
    <scope>NUCLEOTIDE SEQUENCE [LARGE SCALE GENOMIC DNA]</scope>
    <source>
        <strain evidence="1">Red Deer</strain>
    </source>
</reference>